<sequence length="760" mass="81908">MQQELRIGSLRPLMSGAAATAGLAVSISAIPAVAEAQSQPAAAKPAGAAAGDEVVLNRVAVTGEGARSANTNQRTTGIARLNASIKETPKTVNVVPAEVIEQQRATTLEQALRNVPGITLSTGEGNGGQNGSQFRIRGFQARSDVYVDGLRDFGVYSRDTFNTEDVQVFKGPAGDNFGAGNTGGLINQSTKRARLENFTKVDQGVGSGPTYRTTVDTNYQINDTTAIRINGLFHKQNVADRDHVTSDRRGFAVDFGMGLGTETEWHLSYSYLHGDGVPDYGQPMVRGRDGIYLPAAEFGFDPSISYVRSTNQDVTNNHMLGSAIRSELNDWLTVTNDTRLTFYGRDFGGTVTGSCADSATSTCATDFFNRRTSATYALSAGGGLTYKQDGWAIQNVSSAQMEFELGGFKNKAVVGLDVSHQNDERVEGSWPNWANRNRESLFNPRYNYNFSPVYNYAAKRTLDATNVGLFASDRLYLTDQFSVLGGLRLDYFKSEVEQAALQASQSNTDLNPSFGVIWEPTDNLSMYASFSRTHKPVSTDIAALTGLATELPSRTSPLAPEVSDTWEVGVKVDLLNGKLGLTGAFFQVDKDNSYNEVTGLPGGLGEVSTGRRVRGVETGISGQVTDKWSVFANYAYLDGEITSSATAADIGREAPNVPKHNFNLWTTYTLAEEVSAVLPGKLQVGGGIQLASAYWLDTANTQKIPQSFSLDAVVSYQTDKFRVSLNGYNLTDHQNYQSGQGGRAVPSSGRTVMLNIGTTF</sequence>
<dbReference type="InterPro" id="IPR012910">
    <property type="entry name" value="Plug_dom"/>
</dbReference>
<feature type="domain" description="TonB-dependent receptor-like beta-barrel" evidence="12">
    <location>
        <begin position="267"/>
        <end position="730"/>
    </location>
</feature>
<dbReference type="CDD" id="cd01347">
    <property type="entry name" value="ligand_gated_channel"/>
    <property type="match status" value="1"/>
</dbReference>
<evidence type="ECO:0000256" key="5">
    <source>
        <dbReference type="ARBA" id="ARBA00022692"/>
    </source>
</evidence>
<dbReference type="Pfam" id="PF00593">
    <property type="entry name" value="TonB_dep_Rec_b-barrel"/>
    <property type="match status" value="1"/>
</dbReference>
<evidence type="ECO:0000256" key="10">
    <source>
        <dbReference type="PROSITE-ProRule" id="PRU01360"/>
    </source>
</evidence>
<keyword evidence="7 10" id="KW-0472">Membrane</keyword>
<dbReference type="InterPro" id="IPR010105">
    <property type="entry name" value="TonB_sidphr_rcpt"/>
</dbReference>
<comment type="similarity">
    <text evidence="2 10 11">Belongs to the TonB-dependent receptor family.</text>
</comment>
<comment type="subcellular location">
    <subcellularLocation>
        <location evidence="1 10">Cell outer membrane</location>
        <topology evidence="1 10">Multi-pass membrane protein</topology>
    </subcellularLocation>
</comment>
<dbReference type="InterPro" id="IPR036942">
    <property type="entry name" value="Beta-barrel_TonB_sf"/>
</dbReference>
<keyword evidence="3 10" id="KW-0813">Transport</keyword>
<evidence type="ECO:0000256" key="6">
    <source>
        <dbReference type="ARBA" id="ARBA00023077"/>
    </source>
</evidence>
<evidence type="ECO:0000256" key="11">
    <source>
        <dbReference type="RuleBase" id="RU003357"/>
    </source>
</evidence>
<keyword evidence="6 11" id="KW-0798">TonB box</keyword>
<name>A0ABW4LZI0_9HYPH</name>
<dbReference type="NCBIfam" id="TIGR01783">
    <property type="entry name" value="TonB-siderophor"/>
    <property type="match status" value="1"/>
</dbReference>
<dbReference type="InterPro" id="IPR037066">
    <property type="entry name" value="Plug_dom_sf"/>
</dbReference>
<dbReference type="SUPFAM" id="SSF56935">
    <property type="entry name" value="Porins"/>
    <property type="match status" value="1"/>
</dbReference>
<evidence type="ECO:0000256" key="7">
    <source>
        <dbReference type="ARBA" id="ARBA00023136"/>
    </source>
</evidence>
<dbReference type="Gene3D" id="2.170.130.10">
    <property type="entry name" value="TonB-dependent receptor, plug domain"/>
    <property type="match status" value="1"/>
</dbReference>
<feature type="domain" description="TonB-dependent receptor plug" evidence="13">
    <location>
        <begin position="85"/>
        <end position="184"/>
    </location>
</feature>
<evidence type="ECO:0000259" key="12">
    <source>
        <dbReference type="Pfam" id="PF00593"/>
    </source>
</evidence>
<evidence type="ECO:0000256" key="8">
    <source>
        <dbReference type="ARBA" id="ARBA00023170"/>
    </source>
</evidence>
<evidence type="ECO:0000313" key="14">
    <source>
        <dbReference type="EMBL" id="MFD1744294.1"/>
    </source>
</evidence>
<keyword evidence="4 10" id="KW-1134">Transmembrane beta strand</keyword>
<dbReference type="InterPro" id="IPR039426">
    <property type="entry name" value="TonB-dep_rcpt-like"/>
</dbReference>
<accession>A0ABW4LZI0</accession>
<evidence type="ECO:0000313" key="15">
    <source>
        <dbReference type="Proteomes" id="UP001597322"/>
    </source>
</evidence>
<keyword evidence="15" id="KW-1185">Reference proteome</keyword>
<keyword evidence="9 10" id="KW-0998">Cell outer membrane</keyword>
<evidence type="ECO:0000256" key="2">
    <source>
        <dbReference type="ARBA" id="ARBA00009810"/>
    </source>
</evidence>
<reference evidence="15" key="1">
    <citation type="journal article" date="2019" name="Int. J. Syst. Evol. Microbiol.">
        <title>The Global Catalogue of Microorganisms (GCM) 10K type strain sequencing project: providing services to taxonomists for standard genome sequencing and annotation.</title>
        <authorList>
            <consortium name="The Broad Institute Genomics Platform"/>
            <consortium name="The Broad Institute Genome Sequencing Center for Infectious Disease"/>
            <person name="Wu L."/>
            <person name="Ma J."/>
        </authorList>
    </citation>
    <scope>NUCLEOTIDE SEQUENCE [LARGE SCALE GENOMIC DNA]</scope>
    <source>
        <strain evidence="15">CG52</strain>
    </source>
</reference>
<dbReference type="Gene3D" id="2.40.170.20">
    <property type="entry name" value="TonB-dependent receptor, beta-barrel domain"/>
    <property type="match status" value="1"/>
</dbReference>
<keyword evidence="5 10" id="KW-0812">Transmembrane</keyword>
<dbReference type="PROSITE" id="PS52016">
    <property type="entry name" value="TONB_DEPENDENT_REC_3"/>
    <property type="match status" value="1"/>
</dbReference>
<dbReference type="Pfam" id="PF07715">
    <property type="entry name" value="Plug"/>
    <property type="match status" value="1"/>
</dbReference>
<gene>
    <name evidence="14" type="ORF">ACFSE1_02360</name>
</gene>
<evidence type="ECO:0000256" key="1">
    <source>
        <dbReference type="ARBA" id="ARBA00004571"/>
    </source>
</evidence>
<protein>
    <submittedName>
        <fullName evidence="14">TonB-dependent receptor</fullName>
    </submittedName>
</protein>
<keyword evidence="8 14" id="KW-0675">Receptor</keyword>
<comment type="caution">
    <text evidence="14">The sequence shown here is derived from an EMBL/GenBank/DDBJ whole genome shotgun (WGS) entry which is preliminary data.</text>
</comment>
<evidence type="ECO:0000256" key="3">
    <source>
        <dbReference type="ARBA" id="ARBA00022448"/>
    </source>
</evidence>
<evidence type="ECO:0000256" key="9">
    <source>
        <dbReference type="ARBA" id="ARBA00023237"/>
    </source>
</evidence>
<organism evidence="14 15">
    <name type="scientific">Rhizobium helianthi</name>
    <dbReference type="NCBI Taxonomy" id="1132695"/>
    <lineage>
        <taxon>Bacteria</taxon>
        <taxon>Pseudomonadati</taxon>
        <taxon>Pseudomonadota</taxon>
        <taxon>Alphaproteobacteria</taxon>
        <taxon>Hyphomicrobiales</taxon>
        <taxon>Rhizobiaceae</taxon>
        <taxon>Rhizobium/Agrobacterium group</taxon>
        <taxon>Rhizobium</taxon>
    </lineage>
</organism>
<dbReference type="Proteomes" id="UP001597322">
    <property type="component" value="Unassembled WGS sequence"/>
</dbReference>
<dbReference type="PANTHER" id="PTHR32552">
    <property type="entry name" value="FERRICHROME IRON RECEPTOR-RELATED"/>
    <property type="match status" value="1"/>
</dbReference>
<dbReference type="RefSeq" id="WP_377395981.1">
    <property type="nucleotide sequence ID" value="NZ_JBHUEQ010000003.1"/>
</dbReference>
<dbReference type="EMBL" id="JBHUEQ010000003">
    <property type="protein sequence ID" value="MFD1744294.1"/>
    <property type="molecule type" value="Genomic_DNA"/>
</dbReference>
<dbReference type="InterPro" id="IPR000531">
    <property type="entry name" value="Beta-barrel_TonB"/>
</dbReference>
<evidence type="ECO:0000256" key="4">
    <source>
        <dbReference type="ARBA" id="ARBA00022452"/>
    </source>
</evidence>
<evidence type="ECO:0000259" key="13">
    <source>
        <dbReference type="Pfam" id="PF07715"/>
    </source>
</evidence>
<dbReference type="PANTHER" id="PTHR32552:SF83">
    <property type="entry name" value="BLR3904 PROTEIN"/>
    <property type="match status" value="1"/>
</dbReference>
<proteinExistence type="inferred from homology"/>